<dbReference type="EMBL" id="AZJH01000010">
    <property type="protein sequence ID" value="ETD29237.1"/>
    <property type="molecule type" value="Genomic_DNA"/>
</dbReference>
<dbReference type="Proteomes" id="UP000018727">
    <property type="component" value="Unassembled WGS sequence"/>
</dbReference>
<reference evidence="1 2" key="1">
    <citation type="submission" date="2013-10" db="EMBL/GenBank/DDBJ databases">
        <title>The Genome Sequence of Prevotella nigrescens CC14M.</title>
        <authorList>
            <consortium name="The Broad Institute Genomics Platform"/>
            <person name="Earl A."/>
            <person name="Allen-Vercoe E."/>
            <person name="Daigneault M."/>
            <person name="Young S.K."/>
            <person name="Zeng Q."/>
            <person name="Gargeya S."/>
            <person name="Fitzgerald M."/>
            <person name="Abouelleil A."/>
            <person name="Alvarado L."/>
            <person name="Chapman S.B."/>
            <person name="Gainer-Dewar J."/>
            <person name="Goldberg J."/>
            <person name="Griggs A."/>
            <person name="Gujja S."/>
            <person name="Hansen M."/>
            <person name="Howarth C."/>
            <person name="Imamovic A."/>
            <person name="Ireland A."/>
            <person name="Larimer J."/>
            <person name="McCowan C."/>
            <person name="Murphy C."/>
            <person name="Pearson M."/>
            <person name="Poon T.W."/>
            <person name="Priest M."/>
            <person name="Roberts A."/>
            <person name="Saif S."/>
            <person name="Shea T."/>
            <person name="Sykes S."/>
            <person name="Wortman J."/>
            <person name="Nusbaum C."/>
            <person name="Birren B."/>
        </authorList>
    </citation>
    <scope>NUCLEOTIDE SEQUENCE [LARGE SCALE GENOMIC DNA]</scope>
    <source>
        <strain evidence="1 2">CC14M</strain>
    </source>
</reference>
<evidence type="ECO:0000313" key="2">
    <source>
        <dbReference type="Proteomes" id="UP000018727"/>
    </source>
</evidence>
<comment type="caution">
    <text evidence="1">The sequence shown here is derived from an EMBL/GenBank/DDBJ whole genome shotgun (WGS) entry which is preliminary data.</text>
</comment>
<organism evidence="1 2">
    <name type="scientific">Prevotella nigrescens CC14M</name>
    <dbReference type="NCBI Taxonomy" id="1073366"/>
    <lineage>
        <taxon>Bacteria</taxon>
        <taxon>Pseudomonadati</taxon>
        <taxon>Bacteroidota</taxon>
        <taxon>Bacteroidia</taxon>
        <taxon>Bacteroidales</taxon>
        <taxon>Prevotellaceae</taxon>
        <taxon>Prevotella</taxon>
    </lineage>
</organism>
<name>V8CQ47_9BACT</name>
<protein>
    <submittedName>
        <fullName evidence="1">Uncharacterized protein</fullName>
    </submittedName>
</protein>
<proteinExistence type="predicted"/>
<gene>
    <name evidence="1" type="ORF">HMPREF1173_00790</name>
</gene>
<dbReference type="HOGENOM" id="CLU_3046611_0_0_10"/>
<accession>V8CQ47</accession>
<sequence>MVLKIIIINRHSFYYKQCNSKVVSDKMKQPIYNLNGLFYNCVRLLSNHCYIILW</sequence>
<dbReference type="AlphaFoldDB" id="V8CQ47"/>
<evidence type="ECO:0000313" key="1">
    <source>
        <dbReference type="EMBL" id="ETD29237.1"/>
    </source>
</evidence>
<keyword evidence="2" id="KW-1185">Reference proteome</keyword>